<dbReference type="InParanoid" id="G1S0U4"/>
<dbReference type="AlphaFoldDB" id="G1S0U4"/>
<evidence type="ECO:0000313" key="1">
    <source>
        <dbReference type="Ensembl" id="ENSNLEP00000019126.2"/>
    </source>
</evidence>
<dbReference type="GeneTree" id="ENSGT00910000148625"/>
<keyword evidence="2" id="KW-1185">Reference proteome</keyword>
<evidence type="ECO:0000313" key="2">
    <source>
        <dbReference type="Proteomes" id="UP000001073"/>
    </source>
</evidence>
<proteinExistence type="predicted"/>
<dbReference type="OMA" id="CVHTCFL"/>
<accession>G1S0U4</accession>
<reference evidence="1" key="3">
    <citation type="submission" date="2025-09" db="UniProtKB">
        <authorList>
            <consortium name="Ensembl"/>
        </authorList>
    </citation>
    <scope>IDENTIFICATION</scope>
</reference>
<dbReference type="Proteomes" id="UP000001073">
    <property type="component" value="Chromosome 18"/>
</dbReference>
<dbReference type="HOGENOM" id="CLU_2215923_0_0_1"/>
<name>G1S0U4_NOMLE</name>
<organism evidence="1 2">
    <name type="scientific">Nomascus leucogenys</name>
    <name type="common">Northern white-cheeked gibbon</name>
    <name type="synonym">Hylobates leucogenys</name>
    <dbReference type="NCBI Taxonomy" id="61853"/>
    <lineage>
        <taxon>Eukaryota</taxon>
        <taxon>Metazoa</taxon>
        <taxon>Chordata</taxon>
        <taxon>Craniata</taxon>
        <taxon>Vertebrata</taxon>
        <taxon>Euteleostomi</taxon>
        <taxon>Mammalia</taxon>
        <taxon>Eutheria</taxon>
        <taxon>Euarchontoglires</taxon>
        <taxon>Primates</taxon>
        <taxon>Haplorrhini</taxon>
        <taxon>Catarrhini</taxon>
        <taxon>Hylobatidae</taxon>
        <taxon>Nomascus</taxon>
    </lineage>
</organism>
<dbReference type="EMBL" id="ADFV01064065">
    <property type="status" value="NOT_ANNOTATED_CDS"/>
    <property type="molecule type" value="Genomic_DNA"/>
</dbReference>
<sequence length="112" mass="12080">MYLSICPGLSFHTLSHSHPSTLAGAHLCAHTTKTTLTPNAHCFNSQHFTVTLTCVHTCFLNSTATWMLTGSHLCTHTGLNKGSGRETCFLSKAGWECVCVGGTRVSVRVRVC</sequence>
<dbReference type="Ensembl" id="ENSNLET00000020095.2">
    <property type="protein sequence ID" value="ENSNLEP00000019126.2"/>
    <property type="gene ID" value="ENSNLEG00000015790.2"/>
</dbReference>
<protein>
    <submittedName>
        <fullName evidence="1">Uncharacterized protein</fullName>
    </submittedName>
</protein>
<reference evidence="1" key="2">
    <citation type="submission" date="2025-08" db="UniProtKB">
        <authorList>
            <consortium name="Ensembl"/>
        </authorList>
    </citation>
    <scope>IDENTIFICATION</scope>
</reference>
<reference evidence="1 2" key="1">
    <citation type="submission" date="2012-10" db="EMBL/GenBank/DDBJ databases">
        <authorList>
            <consortium name="Gibbon Genome Sequencing Consortium"/>
        </authorList>
    </citation>
    <scope>NUCLEOTIDE SEQUENCE [LARGE SCALE GENOMIC DNA]</scope>
</reference>